<evidence type="ECO:0000313" key="2">
    <source>
        <dbReference type="Proteomes" id="UP000184693"/>
    </source>
</evidence>
<proteinExistence type="predicted"/>
<sequence length="32" mass="3571">MYKPIDPDGKACALSLSDACERAMKSGELKWR</sequence>
<name>A0A1N6JVE5_9BURK</name>
<dbReference type="AlphaFoldDB" id="A0A1N6JVE5"/>
<organism evidence="1 2">
    <name type="scientific">Paraburkholderia phenazinium</name>
    <dbReference type="NCBI Taxonomy" id="60549"/>
    <lineage>
        <taxon>Bacteria</taxon>
        <taxon>Pseudomonadati</taxon>
        <taxon>Pseudomonadota</taxon>
        <taxon>Betaproteobacteria</taxon>
        <taxon>Burkholderiales</taxon>
        <taxon>Burkholderiaceae</taxon>
        <taxon>Paraburkholderia</taxon>
    </lineage>
</organism>
<protein>
    <submittedName>
        <fullName evidence="1">Uncharacterized protein</fullName>
    </submittedName>
</protein>
<gene>
    <name evidence="1" type="ORF">SAMN05444168_5123</name>
</gene>
<accession>A0A1N6JVE5</accession>
<dbReference type="EMBL" id="FSRM01000002">
    <property type="protein sequence ID" value="SIO48117.1"/>
    <property type="molecule type" value="Genomic_DNA"/>
</dbReference>
<reference evidence="1 2" key="1">
    <citation type="submission" date="2016-11" db="EMBL/GenBank/DDBJ databases">
        <authorList>
            <person name="Jaros S."/>
            <person name="Januszkiewicz K."/>
            <person name="Wedrychowicz H."/>
        </authorList>
    </citation>
    <scope>NUCLEOTIDE SEQUENCE [LARGE SCALE GENOMIC DNA]</scope>
    <source>
        <strain evidence="1 2">GAS86</strain>
    </source>
</reference>
<dbReference type="Proteomes" id="UP000184693">
    <property type="component" value="Unassembled WGS sequence"/>
</dbReference>
<evidence type="ECO:0000313" key="1">
    <source>
        <dbReference type="EMBL" id="SIO48117.1"/>
    </source>
</evidence>